<reference evidence="3 4" key="1">
    <citation type="submission" date="2020-08" db="EMBL/GenBank/DDBJ databases">
        <title>Genomic Encyclopedia of Type Strains, Phase IV (KMG-IV): sequencing the most valuable type-strain genomes for metagenomic binning, comparative biology and taxonomic classification.</title>
        <authorList>
            <person name="Goeker M."/>
        </authorList>
    </citation>
    <scope>NUCLEOTIDE SEQUENCE [LARGE SCALE GENOMIC DNA]</scope>
    <source>
        <strain evidence="3 4">DSM 27057</strain>
    </source>
</reference>
<dbReference type="Gene3D" id="3.40.350.10">
    <property type="entry name" value="Creatinase/prolidase N-terminal domain"/>
    <property type="match status" value="1"/>
</dbReference>
<dbReference type="SUPFAM" id="SSF53092">
    <property type="entry name" value="Creatinase/prolidase N-terminal domain"/>
    <property type="match status" value="1"/>
</dbReference>
<dbReference type="Pfam" id="PF01321">
    <property type="entry name" value="Creatinase_N"/>
    <property type="match status" value="1"/>
</dbReference>
<evidence type="ECO:0000313" key="4">
    <source>
        <dbReference type="Proteomes" id="UP000548867"/>
    </source>
</evidence>
<comment type="caution">
    <text evidence="3">The sequence shown here is derived from an EMBL/GenBank/DDBJ whole genome shotgun (WGS) entry which is preliminary data.</text>
</comment>
<feature type="domain" description="Creatinase N-terminal" evidence="2">
    <location>
        <begin position="7"/>
        <end position="162"/>
    </location>
</feature>
<dbReference type="Proteomes" id="UP000548867">
    <property type="component" value="Unassembled WGS sequence"/>
</dbReference>
<keyword evidence="3" id="KW-0031">Aminopeptidase</keyword>
<name>A0A7W6CJN2_9SPHN</name>
<protein>
    <submittedName>
        <fullName evidence="3">Xaa-Pro aminopeptidase</fullName>
    </submittedName>
</protein>
<dbReference type="RefSeq" id="WP_183623552.1">
    <property type="nucleotide sequence ID" value="NZ_JACIDX010000003.1"/>
</dbReference>
<sequence>MLLNRPRADELMDRDGIDAIVASTPINTYYLSSWATDASWGFGDLALALLPRDHAKEAAVLTVEIDTGQPQQGGGTWMRIVRGYARKPGIGVGGTQGVLTSEGLPQNHPEAVADYLREIGLATGGARIAFEDRGLGLDVAEMLGGAIEAVGARDFLRDIRMVKTPEEMGHMRAASRKTELALQISAEAIATGATCAEAERVFWSAAALGGARPVFLLITPYRPGFGRLDKTATLLPGDTVTFDATTEFAHYTSDIGRTAVIGMPNAEQLRVFNATRLGWRAALPHFRAGALSTDVEKAVTAAIQAAGNPEFRGCGLHSVGLEHTDHPHPNGGMHTFELVDGMVISCDLPWIGPDIGKFHFEDIIYLKDGQVEILNNPDGRLLACIDGRTVPVE</sequence>
<proteinExistence type="predicted"/>
<dbReference type="InterPro" id="IPR036005">
    <property type="entry name" value="Creatinase/aminopeptidase-like"/>
</dbReference>
<evidence type="ECO:0000259" key="2">
    <source>
        <dbReference type="Pfam" id="PF01321"/>
    </source>
</evidence>
<keyword evidence="4" id="KW-1185">Reference proteome</keyword>
<dbReference type="EMBL" id="JACIDX010000003">
    <property type="protein sequence ID" value="MBB3954231.1"/>
    <property type="molecule type" value="Genomic_DNA"/>
</dbReference>
<accession>A0A7W6CJN2</accession>
<evidence type="ECO:0000259" key="1">
    <source>
        <dbReference type="Pfam" id="PF00557"/>
    </source>
</evidence>
<dbReference type="InterPro" id="IPR050659">
    <property type="entry name" value="Peptidase_M24B"/>
</dbReference>
<dbReference type="InterPro" id="IPR000587">
    <property type="entry name" value="Creatinase_N"/>
</dbReference>
<dbReference type="InterPro" id="IPR029149">
    <property type="entry name" value="Creatin/AminoP/Spt16_N"/>
</dbReference>
<dbReference type="Gene3D" id="3.90.230.10">
    <property type="entry name" value="Creatinase/methionine aminopeptidase superfamily"/>
    <property type="match status" value="1"/>
</dbReference>
<evidence type="ECO:0000313" key="3">
    <source>
        <dbReference type="EMBL" id="MBB3954231.1"/>
    </source>
</evidence>
<dbReference type="AlphaFoldDB" id="A0A7W6CJN2"/>
<feature type="domain" description="Peptidase M24" evidence="1">
    <location>
        <begin position="170"/>
        <end position="367"/>
    </location>
</feature>
<gene>
    <name evidence="3" type="ORF">GGR38_001158</name>
</gene>
<dbReference type="PANTHER" id="PTHR46112:SF3">
    <property type="entry name" value="AMINOPEPTIDASE YPDF"/>
    <property type="match status" value="1"/>
</dbReference>
<dbReference type="InterPro" id="IPR000994">
    <property type="entry name" value="Pept_M24"/>
</dbReference>
<keyword evidence="3" id="KW-0645">Protease</keyword>
<dbReference type="SUPFAM" id="SSF55920">
    <property type="entry name" value="Creatinase/aminopeptidase"/>
    <property type="match status" value="1"/>
</dbReference>
<dbReference type="CDD" id="cd01066">
    <property type="entry name" value="APP_MetAP"/>
    <property type="match status" value="1"/>
</dbReference>
<dbReference type="GO" id="GO:0004177">
    <property type="term" value="F:aminopeptidase activity"/>
    <property type="evidence" value="ECO:0007669"/>
    <property type="project" value="UniProtKB-KW"/>
</dbReference>
<organism evidence="3 4">
    <name type="scientific">Novosphingobium sediminicola</name>
    <dbReference type="NCBI Taxonomy" id="563162"/>
    <lineage>
        <taxon>Bacteria</taxon>
        <taxon>Pseudomonadati</taxon>
        <taxon>Pseudomonadota</taxon>
        <taxon>Alphaproteobacteria</taxon>
        <taxon>Sphingomonadales</taxon>
        <taxon>Sphingomonadaceae</taxon>
        <taxon>Novosphingobium</taxon>
    </lineage>
</organism>
<keyword evidence="3" id="KW-0378">Hydrolase</keyword>
<dbReference type="Pfam" id="PF00557">
    <property type="entry name" value="Peptidase_M24"/>
    <property type="match status" value="1"/>
</dbReference>
<dbReference type="PANTHER" id="PTHR46112">
    <property type="entry name" value="AMINOPEPTIDASE"/>
    <property type="match status" value="1"/>
</dbReference>